<evidence type="ECO:0000256" key="5">
    <source>
        <dbReference type="ARBA" id="ARBA00023002"/>
    </source>
</evidence>
<feature type="transmembrane region" description="Helical" evidence="8">
    <location>
        <begin position="265"/>
        <end position="284"/>
    </location>
</feature>
<evidence type="ECO:0000313" key="11">
    <source>
        <dbReference type="Proteomes" id="UP001596106"/>
    </source>
</evidence>
<feature type="transmembrane region" description="Helical" evidence="8">
    <location>
        <begin position="513"/>
        <end position="531"/>
    </location>
</feature>
<dbReference type="InterPro" id="IPR001750">
    <property type="entry name" value="ND/Mrp_TM"/>
</dbReference>
<evidence type="ECO:0000256" key="1">
    <source>
        <dbReference type="ARBA" id="ARBA00004651"/>
    </source>
</evidence>
<comment type="subcellular location">
    <subcellularLocation>
        <location evidence="1">Cell membrane</location>
        <topology evidence="1">Multi-pass membrane protein</topology>
    </subcellularLocation>
    <subcellularLocation>
        <location evidence="7">Membrane</location>
        <topology evidence="7">Multi-pass membrane protein</topology>
    </subcellularLocation>
</comment>
<reference evidence="11" key="1">
    <citation type="journal article" date="2019" name="Int. J. Syst. Evol. Microbiol.">
        <title>The Global Catalogue of Microorganisms (GCM) 10K type strain sequencing project: providing services to taxonomists for standard genome sequencing and annotation.</title>
        <authorList>
            <consortium name="The Broad Institute Genomics Platform"/>
            <consortium name="The Broad Institute Genome Sequencing Center for Infectious Disease"/>
            <person name="Wu L."/>
            <person name="Ma J."/>
        </authorList>
    </citation>
    <scope>NUCLEOTIDE SEQUENCE [LARGE SCALE GENOMIC DNA]</scope>
    <source>
        <strain evidence="11">CCUG 55250</strain>
    </source>
</reference>
<feature type="transmembrane region" description="Helical" evidence="8">
    <location>
        <begin position="203"/>
        <end position="226"/>
    </location>
</feature>
<organism evidence="10 11">
    <name type="scientific">Larkinella bovis</name>
    <dbReference type="NCBI Taxonomy" id="683041"/>
    <lineage>
        <taxon>Bacteria</taxon>
        <taxon>Pseudomonadati</taxon>
        <taxon>Bacteroidota</taxon>
        <taxon>Cytophagia</taxon>
        <taxon>Cytophagales</taxon>
        <taxon>Spirosomataceae</taxon>
        <taxon>Larkinella</taxon>
    </lineage>
</organism>
<name>A0ABW0IGG3_9BACT</name>
<keyword evidence="6 8" id="KW-0472">Membrane</keyword>
<keyword evidence="3 7" id="KW-0812">Transmembrane</keyword>
<evidence type="ECO:0000256" key="3">
    <source>
        <dbReference type="ARBA" id="ARBA00022692"/>
    </source>
</evidence>
<dbReference type="EMBL" id="JBHSMA010000007">
    <property type="protein sequence ID" value="MFC5411603.1"/>
    <property type="molecule type" value="Genomic_DNA"/>
</dbReference>
<evidence type="ECO:0000256" key="2">
    <source>
        <dbReference type="ARBA" id="ARBA00022475"/>
    </source>
</evidence>
<gene>
    <name evidence="10" type="ORF">ACFPMF_19940</name>
</gene>
<sequence length="560" mass="60569">MESAVLLCTAVGTPGLFFFRGETKYFFSLFLHIVLIVTASSWALRALSSGGLMQFNLLELVGLPLPGNIDSLGAFFLLIISLTFLAGLLYAHGYLKLYRQTRSERQFSQHHLALLWLHISMLLVVTLRGGAAFLAVWELMHVSAFSLVMFEGERKEILKTGVTYLVQMQIGFALLATAFLILRASGFSFGFDGLSGYFATHDLLPVFLLLLSGFGLSIGFVPLHSWLPSTHLATPSHVSGIMSGVLIQMGFYGILRVLTFVQTDFFTISLIILALSLLSGIVGIRSAFVQTDGKTVLAYSSIANTGIIGIGIGTGLLGLAFHHPTLAALGFTGGILHIANHALAKSVLFYSLGSVYRATNTRTLEQLGGLIKTMPKTTVSFLLGSMALCGFPPFNGFVSEFLIYTGLIQNLGLTGGSLNLLLWTILSGLGFISLYSVFGFTKIFKTAFLGRPRSTAAAQAKEVSDGMLVPKALLVLCILAIGLFPALFIKLASQVTALYVLDLNSLGDLAPPFGYTALTGVFLAGMVFFAFRRGRPPKPADLDYPNNRIIHKLKREHRLG</sequence>
<dbReference type="Proteomes" id="UP001596106">
    <property type="component" value="Unassembled WGS sequence"/>
</dbReference>
<evidence type="ECO:0000313" key="10">
    <source>
        <dbReference type="EMBL" id="MFC5411603.1"/>
    </source>
</evidence>
<protein>
    <submittedName>
        <fullName evidence="10">Proton-conducting transporter membrane subunit</fullName>
    </submittedName>
</protein>
<feature type="transmembrane region" description="Helical" evidence="8">
    <location>
        <begin position="162"/>
        <end position="183"/>
    </location>
</feature>
<accession>A0ABW0IGG3</accession>
<dbReference type="PANTHER" id="PTHR42682">
    <property type="entry name" value="HYDROGENASE-4 COMPONENT F"/>
    <property type="match status" value="1"/>
</dbReference>
<keyword evidence="2" id="KW-1003">Cell membrane</keyword>
<dbReference type="RefSeq" id="WP_379848492.1">
    <property type="nucleotide sequence ID" value="NZ_JBHSMA010000007.1"/>
</dbReference>
<feature type="transmembrane region" description="Helical" evidence="8">
    <location>
        <begin position="472"/>
        <end position="493"/>
    </location>
</feature>
<proteinExistence type="predicted"/>
<dbReference type="PANTHER" id="PTHR42682:SF3">
    <property type="entry name" value="FORMATE HYDROGENLYASE SUBUNIT 3-RELATED"/>
    <property type="match status" value="1"/>
</dbReference>
<feature type="transmembrane region" description="Helical" evidence="8">
    <location>
        <begin position="25"/>
        <end position="44"/>
    </location>
</feature>
<keyword evidence="5" id="KW-0560">Oxidoreductase</keyword>
<feature type="transmembrane region" description="Helical" evidence="8">
    <location>
        <begin position="420"/>
        <end position="444"/>
    </location>
</feature>
<dbReference type="Pfam" id="PF00361">
    <property type="entry name" value="Proton_antipo_M"/>
    <property type="match status" value="1"/>
</dbReference>
<feature type="domain" description="NADH:quinone oxidoreductase/Mrp antiporter transmembrane" evidence="9">
    <location>
        <begin position="134"/>
        <end position="410"/>
    </location>
</feature>
<feature type="transmembrane region" description="Helical" evidence="8">
    <location>
        <begin position="72"/>
        <end position="95"/>
    </location>
</feature>
<evidence type="ECO:0000256" key="6">
    <source>
        <dbReference type="ARBA" id="ARBA00023136"/>
    </source>
</evidence>
<evidence type="ECO:0000256" key="7">
    <source>
        <dbReference type="RuleBase" id="RU000320"/>
    </source>
</evidence>
<feature type="transmembrane region" description="Helical" evidence="8">
    <location>
        <begin position="296"/>
        <end position="321"/>
    </location>
</feature>
<evidence type="ECO:0000256" key="4">
    <source>
        <dbReference type="ARBA" id="ARBA00022989"/>
    </source>
</evidence>
<feature type="transmembrane region" description="Helical" evidence="8">
    <location>
        <begin position="238"/>
        <end position="259"/>
    </location>
</feature>
<dbReference type="InterPro" id="IPR052175">
    <property type="entry name" value="ComplexI-like_HydComp"/>
</dbReference>
<feature type="transmembrane region" description="Helical" evidence="8">
    <location>
        <begin position="381"/>
        <end position="408"/>
    </location>
</feature>
<keyword evidence="11" id="KW-1185">Reference proteome</keyword>
<comment type="caution">
    <text evidence="10">The sequence shown here is derived from an EMBL/GenBank/DDBJ whole genome shotgun (WGS) entry which is preliminary data.</text>
</comment>
<evidence type="ECO:0000259" key="9">
    <source>
        <dbReference type="Pfam" id="PF00361"/>
    </source>
</evidence>
<evidence type="ECO:0000256" key="8">
    <source>
        <dbReference type="SAM" id="Phobius"/>
    </source>
</evidence>
<keyword evidence="4 8" id="KW-1133">Transmembrane helix</keyword>